<accession>A0A2S8GFX8</accession>
<dbReference type="InterPro" id="IPR001653">
    <property type="entry name" value="DAP_epimerase_DapF"/>
</dbReference>
<protein>
    <recommendedName>
        <fullName evidence="3 8">Diaminopimelate epimerase</fullName>
        <shortName evidence="8">DAP epimerase</shortName>
        <ecNumber evidence="3 8">5.1.1.7</ecNumber>
    </recommendedName>
    <alternativeName>
        <fullName evidence="8">PLP-independent amino acid racemase</fullName>
    </alternativeName>
</protein>
<comment type="subunit">
    <text evidence="8">Homodimer.</text>
</comment>
<dbReference type="HAMAP" id="MF_00197">
    <property type="entry name" value="DAP_epimerase"/>
    <property type="match status" value="1"/>
</dbReference>
<dbReference type="EC" id="5.1.1.7" evidence="3 8"/>
<dbReference type="NCBIfam" id="TIGR00652">
    <property type="entry name" value="DapF"/>
    <property type="match status" value="1"/>
</dbReference>
<feature type="binding site" evidence="8">
    <location>
        <position position="63"/>
    </location>
    <ligand>
        <name>substrate</name>
    </ligand>
</feature>
<comment type="catalytic activity">
    <reaction evidence="7 8">
        <text>(2S,6S)-2,6-diaminopimelate = meso-2,6-diaminopimelate</text>
        <dbReference type="Rhea" id="RHEA:15393"/>
        <dbReference type="ChEBI" id="CHEBI:57609"/>
        <dbReference type="ChEBI" id="CHEBI:57791"/>
        <dbReference type="EC" id="5.1.1.7"/>
    </reaction>
</comment>
<feature type="site" description="Could be important to modulate the pK values of the two catalytic cysteine residues" evidence="8">
    <location>
        <position position="163"/>
    </location>
</feature>
<dbReference type="AlphaFoldDB" id="A0A2S8GFX8"/>
<feature type="binding site" evidence="8">
    <location>
        <begin position="73"/>
        <end position="74"/>
    </location>
    <ligand>
        <name>substrate</name>
    </ligand>
</feature>
<comment type="similarity">
    <text evidence="2 8">Belongs to the diaminopimelate epimerase family.</text>
</comment>
<dbReference type="PANTHER" id="PTHR31689">
    <property type="entry name" value="DIAMINOPIMELATE EPIMERASE, CHLOROPLASTIC"/>
    <property type="match status" value="1"/>
</dbReference>
<comment type="pathway">
    <text evidence="1 8">Amino-acid biosynthesis; L-lysine biosynthesis via DAP pathway; DL-2,6-diaminopimelate from LL-2,6-diaminopimelate: step 1/1.</text>
</comment>
<dbReference type="Proteomes" id="UP000239388">
    <property type="component" value="Unassembled WGS sequence"/>
</dbReference>
<evidence type="ECO:0000256" key="2">
    <source>
        <dbReference type="ARBA" id="ARBA00010219"/>
    </source>
</evidence>
<dbReference type="GO" id="GO:0009089">
    <property type="term" value="P:lysine biosynthetic process via diaminopimelate"/>
    <property type="evidence" value="ECO:0007669"/>
    <property type="project" value="UniProtKB-UniRule"/>
</dbReference>
<keyword evidence="5 8" id="KW-0457">Lysine biosynthesis</keyword>
<evidence type="ECO:0000256" key="8">
    <source>
        <dbReference type="HAMAP-Rule" id="MF_00197"/>
    </source>
</evidence>
<comment type="caution">
    <text evidence="10">The sequence shown here is derived from an EMBL/GenBank/DDBJ whole genome shotgun (WGS) entry which is preliminary data.</text>
</comment>
<dbReference type="EMBL" id="PUIB01000001">
    <property type="protein sequence ID" value="PQO43365.1"/>
    <property type="molecule type" value="Genomic_DNA"/>
</dbReference>
<keyword evidence="4 8" id="KW-0028">Amino-acid biosynthesis</keyword>
<dbReference type="InterPro" id="IPR018510">
    <property type="entry name" value="DAP_epimerase_AS"/>
</dbReference>
<evidence type="ECO:0000256" key="9">
    <source>
        <dbReference type="PROSITE-ProRule" id="PRU10125"/>
    </source>
</evidence>
<feature type="active site" description="Proton donor" evidence="8">
    <location>
        <position position="72"/>
    </location>
</feature>
<dbReference type="RefSeq" id="WP_105350400.1">
    <property type="nucleotide sequence ID" value="NZ_PUIB01000001.1"/>
</dbReference>
<feature type="active site" evidence="9">
    <location>
        <position position="72"/>
    </location>
</feature>
<feature type="binding site" evidence="8">
    <location>
        <begin position="212"/>
        <end position="213"/>
    </location>
    <ligand>
        <name>substrate</name>
    </ligand>
</feature>
<evidence type="ECO:0000256" key="1">
    <source>
        <dbReference type="ARBA" id="ARBA00005196"/>
    </source>
</evidence>
<feature type="binding site" evidence="8">
    <location>
        <position position="194"/>
    </location>
    <ligand>
        <name>substrate</name>
    </ligand>
</feature>
<proteinExistence type="inferred from homology"/>
<dbReference type="PROSITE" id="PS01326">
    <property type="entry name" value="DAP_EPIMERASE"/>
    <property type="match status" value="1"/>
</dbReference>
<dbReference type="GO" id="GO:0008837">
    <property type="term" value="F:diaminopimelate epimerase activity"/>
    <property type="evidence" value="ECO:0007669"/>
    <property type="project" value="UniProtKB-UniRule"/>
</dbReference>
<organism evidence="10 11">
    <name type="scientific">Blastopirellula marina</name>
    <dbReference type="NCBI Taxonomy" id="124"/>
    <lineage>
        <taxon>Bacteria</taxon>
        <taxon>Pseudomonadati</taxon>
        <taxon>Planctomycetota</taxon>
        <taxon>Planctomycetia</taxon>
        <taxon>Pirellulales</taxon>
        <taxon>Pirellulaceae</taxon>
        <taxon>Blastopirellula</taxon>
    </lineage>
</organism>
<evidence type="ECO:0000256" key="3">
    <source>
        <dbReference type="ARBA" id="ARBA00013080"/>
    </source>
</evidence>
<evidence type="ECO:0000256" key="6">
    <source>
        <dbReference type="ARBA" id="ARBA00023235"/>
    </source>
</evidence>
<evidence type="ECO:0000313" key="11">
    <source>
        <dbReference type="Proteomes" id="UP000239388"/>
    </source>
</evidence>
<comment type="function">
    <text evidence="8">Catalyzes the stereoinversion of LL-2,6-diaminopimelate (L,L-DAP) to meso-diaminopimelate (meso-DAP), a precursor of L-lysine and an essential component of the bacterial peptidoglycan.</text>
</comment>
<dbReference type="GO" id="GO:0005829">
    <property type="term" value="C:cytosol"/>
    <property type="evidence" value="ECO:0007669"/>
    <property type="project" value="TreeGrafter"/>
</dbReference>
<evidence type="ECO:0000256" key="4">
    <source>
        <dbReference type="ARBA" id="ARBA00022605"/>
    </source>
</evidence>
<feature type="binding site" evidence="8">
    <location>
        <position position="11"/>
    </location>
    <ligand>
        <name>substrate</name>
    </ligand>
</feature>
<evidence type="ECO:0000256" key="5">
    <source>
        <dbReference type="ARBA" id="ARBA00023154"/>
    </source>
</evidence>
<dbReference type="SUPFAM" id="SSF54506">
    <property type="entry name" value="Diaminopimelate epimerase-like"/>
    <property type="match status" value="1"/>
</dbReference>
<evidence type="ECO:0000256" key="7">
    <source>
        <dbReference type="ARBA" id="ARBA00051712"/>
    </source>
</evidence>
<name>A0A2S8GFX8_9BACT</name>
<feature type="binding site" evidence="8">
    <location>
        <position position="161"/>
    </location>
    <ligand>
        <name>substrate</name>
    </ligand>
</feature>
<comment type="caution">
    <text evidence="8">Lacks conserved residue(s) required for the propagation of feature annotation.</text>
</comment>
<feature type="site" description="Could be important to modulate the pK values of the two catalytic cysteine residues" evidence="8">
    <location>
        <position position="212"/>
    </location>
</feature>
<sequence length="283" mass="30710">MRFTKMHGIGNDYVYVNCFAEELPAPPEKIAPLVSDRHFGIGGDGLILITPSEVADARMRMFNADGSESEMCGNGLRCVAKYVYDHDIAKKETLALETGAGVLTVQIDAANGLAEQVRVNMGQPILDGKKIPTSFDTNPVVNQKIEIGGRTFEVNCVSMGNPHCVIFVEEATDELVLKFGPQIERSSYFPARVNVEFVEVISPTEVRQRTWERGSGETLACGTGASAVCVAGVLTGRTERKILNHLLGGDLHLEWNEADNCVYKTGGATEVFTGEWTPPASLT</sequence>
<gene>
    <name evidence="8" type="primary">dapF</name>
    <name evidence="10" type="ORF">C5Y98_00170</name>
</gene>
<feature type="binding site" evidence="8">
    <location>
        <begin position="222"/>
        <end position="223"/>
    </location>
    <ligand>
        <name>substrate</name>
    </ligand>
</feature>
<dbReference type="UniPathway" id="UPA00034">
    <property type="reaction ID" value="UER00025"/>
</dbReference>
<dbReference type="PANTHER" id="PTHR31689:SF0">
    <property type="entry name" value="DIAMINOPIMELATE EPIMERASE"/>
    <property type="match status" value="1"/>
</dbReference>
<keyword evidence="8" id="KW-0963">Cytoplasm</keyword>
<dbReference type="Pfam" id="PF01678">
    <property type="entry name" value="DAP_epimerase"/>
    <property type="match status" value="2"/>
</dbReference>
<dbReference type="Gene3D" id="3.10.310.10">
    <property type="entry name" value="Diaminopimelate Epimerase, Chain A, domain 1"/>
    <property type="match status" value="2"/>
</dbReference>
<comment type="subcellular location">
    <subcellularLocation>
        <location evidence="8">Cytoplasm</location>
    </subcellularLocation>
</comment>
<keyword evidence="6 8" id="KW-0413">Isomerase</keyword>
<evidence type="ECO:0000313" key="10">
    <source>
        <dbReference type="EMBL" id="PQO43365.1"/>
    </source>
</evidence>
<dbReference type="OrthoDB" id="9805408at2"/>
<reference evidence="10 11" key="1">
    <citation type="submission" date="2018-02" db="EMBL/GenBank/DDBJ databases">
        <title>Comparative genomes isolates from brazilian mangrove.</title>
        <authorList>
            <person name="Araujo J.E."/>
            <person name="Taketani R.G."/>
            <person name="Silva M.C.P."/>
            <person name="Loureco M.V."/>
            <person name="Andreote F.D."/>
        </authorList>
    </citation>
    <scope>NUCLEOTIDE SEQUENCE [LARGE SCALE GENOMIC DNA]</scope>
    <source>
        <strain evidence="10 11">NAP PRIS-MGV</strain>
    </source>
</reference>
<feature type="active site" description="Proton acceptor" evidence="8">
    <location>
        <position position="221"/>
    </location>
</feature>